<dbReference type="PANTHER" id="PTHR10151">
    <property type="entry name" value="ECTONUCLEOTIDE PYROPHOSPHATASE/PHOSPHODIESTERASE"/>
    <property type="match status" value="1"/>
</dbReference>
<dbReference type="Pfam" id="PF01663">
    <property type="entry name" value="Phosphodiest"/>
    <property type="match status" value="1"/>
</dbReference>
<dbReference type="PANTHER" id="PTHR10151:SF120">
    <property type="entry name" value="BIS(5'-ADENOSYL)-TRIPHOSPHATASE"/>
    <property type="match status" value="1"/>
</dbReference>
<dbReference type="InterPro" id="IPR002591">
    <property type="entry name" value="Phosphodiest/P_Trfase"/>
</dbReference>
<name>A0A7S1XJI4_9RHOD</name>
<evidence type="ECO:0000313" key="1">
    <source>
        <dbReference type="EMBL" id="CAD9241023.1"/>
    </source>
</evidence>
<dbReference type="AlphaFoldDB" id="A0A7S1XJI4"/>
<proteinExistence type="predicted"/>
<gene>
    <name evidence="1" type="ORF">EAUS1353_LOCUS2763</name>
</gene>
<dbReference type="GO" id="GO:0016787">
    <property type="term" value="F:hydrolase activity"/>
    <property type="evidence" value="ECO:0007669"/>
    <property type="project" value="UniProtKB-ARBA"/>
</dbReference>
<protein>
    <recommendedName>
        <fullName evidence="2">AP3A hydrolase</fullName>
    </recommendedName>
</protein>
<dbReference type="InterPro" id="IPR017850">
    <property type="entry name" value="Alkaline_phosphatase_core_sf"/>
</dbReference>
<reference evidence="1" key="1">
    <citation type="submission" date="2021-01" db="EMBL/GenBank/DDBJ databases">
        <authorList>
            <person name="Corre E."/>
            <person name="Pelletier E."/>
            <person name="Niang G."/>
            <person name="Scheremetjew M."/>
            <person name="Finn R."/>
            <person name="Kale V."/>
            <person name="Holt S."/>
            <person name="Cochrane G."/>
            <person name="Meng A."/>
            <person name="Brown T."/>
            <person name="Cohen L."/>
        </authorList>
    </citation>
    <scope>NUCLEOTIDE SEQUENCE</scope>
    <source>
        <strain evidence="1">CCMP3124</strain>
    </source>
</reference>
<evidence type="ECO:0008006" key="2">
    <source>
        <dbReference type="Google" id="ProtNLM"/>
    </source>
</evidence>
<dbReference type="SUPFAM" id="SSF53649">
    <property type="entry name" value="Alkaline phosphatase-like"/>
    <property type="match status" value="1"/>
</dbReference>
<sequence>MTRCDLERVQEWFASGALVHPLSGPTTVELVRTLYSRCLRERDALPANPGREAEEEQLRRELALPDDAHVALFVLDGLGLELLQTLPESAFLRRHFRRPINAVFPSSTATAITSIATATYPAEHGILGWTLTLLEPPSQAADVGAAHSAPTQHTQHFPLRFNPLPFTPDPQQLDSVVPAPATSLEALGVSASEIFCTPSAWPQLDVPTIVNHAYIHGAYSEHHMRAHEKVEGGDIREVLANLRRFWLAQAAAAAQHKTHGLQQTASERTSAPAAATAAASLAYCYVNEPDHSCHEYGFDSKPARRALTVLNAALEEFWADINADAALGPSSVALVITADHGHRMVTSSQVQRLDSRLAACLAALPSTEPRAPCLHARPEMSAALESAWTASALTRKFALLSIAEAEQLRLFGPQPLSPQARRFAGDYVAVTDSGDIILNGEQPLYMVGWHGGLSRSEMLVPLIVATTANPAF</sequence>
<organism evidence="1">
    <name type="scientific">Erythrolobus australicus</name>
    <dbReference type="NCBI Taxonomy" id="1077150"/>
    <lineage>
        <taxon>Eukaryota</taxon>
        <taxon>Rhodophyta</taxon>
        <taxon>Bangiophyceae</taxon>
        <taxon>Porphyridiales</taxon>
        <taxon>Porphyridiaceae</taxon>
        <taxon>Erythrolobus</taxon>
    </lineage>
</organism>
<dbReference type="EMBL" id="HBGI01004298">
    <property type="protein sequence ID" value="CAD9241023.1"/>
    <property type="molecule type" value="Transcribed_RNA"/>
</dbReference>
<dbReference type="Gene3D" id="3.40.720.10">
    <property type="entry name" value="Alkaline Phosphatase, subunit A"/>
    <property type="match status" value="1"/>
</dbReference>
<accession>A0A7S1XJI4</accession>